<dbReference type="PANTHER" id="PTHR43471">
    <property type="entry name" value="ABC TRANSPORTER PERMEASE"/>
    <property type="match status" value="1"/>
</dbReference>
<protein>
    <submittedName>
        <fullName evidence="1">DUF3526 domain-containing protein</fullName>
    </submittedName>
</protein>
<sequence>MYKIIVAKDWQTMCRNRTWLAGCLLLLLMCGIAFTGTLQQDAQLQTQRLAADSLFRAQWDQLRAGNPHDAAHFGTWLYKPLSVLSSFDNGIHHVSGYTMRVEAHIQHMSAAAPVQPADNYLRFGAFTPAAVLQLFFPLVIIFCCYQLYVQEREAGTLKLLLIQGGARGVLVRAKAGLALLLSNGLLLACLLLLLPALFFWRGGITPAISVQALLLTIAYMLYASVIALLCMAASVLQKRSNQALLLLLAGWLFAVVILPRMAAAAGDMLYPLPAQSVIQENISRAEKSGIHGDEPRAQRQQQLEARWLKQYQVKTTAELPVNFDAILMQAAEDYMQRIYEDQTRHIDSIIRLQHSITAYTVLLDPYLAIRELSMALCGADYMHHAHFFAAARRYRNDFIAALNHEMAYGGSKTGDYSWKADATFFKQMPVFRYTPPGTGEILRQQYLAGISLLIWVTAGLLVLGKLSRQESAG</sequence>
<dbReference type="OrthoDB" id="184009at2"/>
<dbReference type="GO" id="GO:0005886">
    <property type="term" value="C:plasma membrane"/>
    <property type="evidence" value="ECO:0007669"/>
    <property type="project" value="UniProtKB-SubCell"/>
</dbReference>
<dbReference type="PANTHER" id="PTHR43471:SF1">
    <property type="entry name" value="ABC TRANSPORTER PERMEASE PROTEIN NOSY-RELATED"/>
    <property type="match status" value="1"/>
</dbReference>
<gene>
    <name evidence="1" type="ORF">ECE50_012770</name>
</gene>
<organism evidence="1 2">
    <name type="scientific">Chitinophaga solisilvae</name>
    <dbReference type="NCBI Taxonomy" id="1233460"/>
    <lineage>
        <taxon>Bacteria</taxon>
        <taxon>Pseudomonadati</taxon>
        <taxon>Bacteroidota</taxon>
        <taxon>Chitinophagia</taxon>
        <taxon>Chitinophagales</taxon>
        <taxon>Chitinophagaceae</taxon>
        <taxon>Chitinophaga</taxon>
    </lineage>
</organism>
<name>A0A3S1CWM0_9BACT</name>
<evidence type="ECO:0000313" key="1">
    <source>
        <dbReference type="EMBL" id="NSL87713.1"/>
    </source>
</evidence>
<reference evidence="1" key="1">
    <citation type="submission" date="2020-05" db="EMBL/GenBank/DDBJ databases">
        <title>Chitinophaga laudate sp. nov., isolated from a tropical peat swamp.</title>
        <authorList>
            <person name="Goh C.B.S."/>
            <person name="Lee M.S."/>
            <person name="Parimannan S."/>
            <person name="Pasbakhsh P."/>
            <person name="Yule C.M."/>
            <person name="Rajandas H."/>
            <person name="Loke S."/>
            <person name="Croft L."/>
            <person name="Tan J.B.L."/>
        </authorList>
    </citation>
    <scope>NUCLEOTIDE SEQUENCE</scope>
    <source>
        <strain evidence="1">Mgbs1</strain>
    </source>
</reference>
<dbReference type="Pfam" id="PF12679">
    <property type="entry name" value="ABC2_membrane_2"/>
    <property type="match status" value="1"/>
</dbReference>
<comment type="caution">
    <text evidence="1">The sequence shown here is derived from an EMBL/GenBank/DDBJ whole genome shotgun (WGS) entry which is preliminary data.</text>
</comment>
<dbReference type="GO" id="GO:0140359">
    <property type="term" value="F:ABC-type transporter activity"/>
    <property type="evidence" value="ECO:0007669"/>
    <property type="project" value="InterPro"/>
</dbReference>
<proteinExistence type="predicted"/>
<evidence type="ECO:0000313" key="2">
    <source>
        <dbReference type="Proteomes" id="UP000281028"/>
    </source>
</evidence>
<dbReference type="Proteomes" id="UP000281028">
    <property type="component" value="Unassembled WGS sequence"/>
</dbReference>
<dbReference type="AlphaFoldDB" id="A0A3S1CWM0"/>
<dbReference type="Pfam" id="PF12040">
    <property type="entry name" value="DUF3526"/>
    <property type="match status" value="1"/>
</dbReference>
<dbReference type="EMBL" id="RIAR02000001">
    <property type="protein sequence ID" value="NSL87713.1"/>
    <property type="molecule type" value="Genomic_DNA"/>
</dbReference>
<keyword evidence="2" id="KW-1185">Reference proteome</keyword>
<dbReference type="InterPro" id="IPR021913">
    <property type="entry name" value="DUF3526"/>
</dbReference>
<accession>A0A3S1CWM0</accession>